<accession>A0AAN8C3Z8</accession>
<feature type="region of interest" description="Disordered" evidence="1">
    <location>
        <begin position="51"/>
        <end position="89"/>
    </location>
</feature>
<gene>
    <name evidence="2" type="ORF">CgunFtcFv8_009962</name>
</gene>
<protein>
    <submittedName>
        <fullName evidence="2">Uncharacterized protein</fullName>
    </submittedName>
</protein>
<evidence type="ECO:0000313" key="3">
    <source>
        <dbReference type="Proteomes" id="UP001331515"/>
    </source>
</evidence>
<evidence type="ECO:0000256" key="1">
    <source>
        <dbReference type="SAM" id="MobiDB-lite"/>
    </source>
</evidence>
<dbReference type="Proteomes" id="UP001331515">
    <property type="component" value="Unassembled WGS sequence"/>
</dbReference>
<sequence>MLTSGLETHMKNISCPYACVFPLQAPSLIAASTLHGFGLSRRRLGWKYDDKKNGYRRRRGGGTADPGLKEGLHAGDITQQASRTADRGR</sequence>
<organism evidence="2 3">
    <name type="scientific">Champsocephalus gunnari</name>
    <name type="common">Mackerel icefish</name>
    <dbReference type="NCBI Taxonomy" id="52237"/>
    <lineage>
        <taxon>Eukaryota</taxon>
        <taxon>Metazoa</taxon>
        <taxon>Chordata</taxon>
        <taxon>Craniata</taxon>
        <taxon>Vertebrata</taxon>
        <taxon>Euteleostomi</taxon>
        <taxon>Actinopterygii</taxon>
        <taxon>Neopterygii</taxon>
        <taxon>Teleostei</taxon>
        <taxon>Neoteleostei</taxon>
        <taxon>Acanthomorphata</taxon>
        <taxon>Eupercaria</taxon>
        <taxon>Perciformes</taxon>
        <taxon>Notothenioidei</taxon>
        <taxon>Channichthyidae</taxon>
        <taxon>Champsocephalus</taxon>
    </lineage>
</organism>
<evidence type="ECO:0000313" key="2">
    <source>
        <dbReference type="EMBL" id="KAK5896352.1"/>
    </source>
</evidence>
<reference evidence="2 3" key="1">
    <citation type="journal article" date="2023" name="Mol. Biol. Evol.">
        <title>Genomics of Secondarily Temperate Adaptation in the Only Non-Antarctic Icefish.</title>
        <authorList>
            <person name="Rivera-Colon A.G."/>
            <person name="Rayamajhi N."/>
            <person name="Minhas B.F."/>
            <person name="Madrigal G."/>
            <person name="Bilyk K.T."/>
            <person name="Yoon V."/>
            <person name="Hune M."/>
            <person name="Gregory S."/>
            <person name="Cheng C.H.C."/>
            <person name="Catchen J.M."/>
        </authorList>
    </citation>
    <scope>NUCLEOTIDE SEQUENCE [LARGE SCALE GENOMIC DNA]</scope>
    <source>
        <tissue evidence="2">White muscle</tissue>
    </source>
</reference>
<proteinExistence type="predicted"/>
<comment type="caution">
    <text evidence="2">The sequence shown here is derived from an EMBL/GenBank/DDBJ whole genome shotgun (WGS) entry which is preliminary data.</text>
</comment>
<name>A0AAN8C3Z8_CHAGU</name>
<dbReference type="EMBL" id="JAURVH010001534">
    <property type="protein sequence ID" value="KAK5896352.1"/>
    <property type="molecule type" value="Genomic_DNA"/>
</dbReference>
<keyword evidence="3" id="KW-1185">Reference proteome</keyword>
<dbReference type="AlphaFoldDB" id="A0AAN8C3Z8"/>